<evidence type="ECO:0000313" key="8">
    <source>
        <dbReference type="Proteomes" id="UP000770661"/>
    </source>
</evidence>
<keyword evidence="3" id="KW-0862">Zinc</keyword>
<comment type="caution">
    <text evidence="7">The sequence shown here is derived from an EMBL/GenBank/DDBJ whole genome shotgun (WGS) entry which is preliminary data.</text>
</comment>
<dbReference type="EMBL" id="JACEEZ010021543">
    <property type="protein sequence ID" value="KAG0713376.1"/>
    <property type="molecule type" value="Genomic_DNA"/>
</dbReference>
<dbReference type="AlphaFoldDB" id="A0A8J4XRI6"/>
<evidence type="ECO:0000256" key="4">
    <source>
        <dbReference type="ARBA" id="ARBA00023125"/>
    </source>
</evidence>
<keyword evidence="4 5" id="KW-0238">DNA-binding</keyword>
<keyword evidence="1" id="KW-0479">Metal-binding</keyword>
<evidence type="ECO:0000256" key="1">
    <source>
        <dbReference type="ARBA" id="ARBA00022723"/>
    </source>
</evidence>
<dbReference type="Pfam" id="PF05485">
    <property type="entry name" value="THAP"/>
    <property type="match status" value="1"/>
</dbReference>
<dbReference type="SUPFAM" id="SSF57716">
    <property type="entry name" value="Glucocorticoid receptor-like (DNA-binding domain)"/>
    <property type="match status" value="1"/>
</dbReference>
<proteinExistence type="predicted"/>
<dbReference type="OrthoDB" id="7312725at2759"/>
<reference evidence="7" key="1">
    <citation type="submission" date="2020-07" db="EMBL/GenBank/DDBJ databases">
        <title>The High-quality genome of the commercially important snow crab, Chionoecetes opilio.</title>
        <authorList>
            <person name="Jeong J.-H."/>
            <person name="Ryu S."/>
        </authorList>
    </citation>
    <scope>NUCLEOTIDE SEQUENCE</scope>
    <source>
        <strain evidence="7">MADBK_172401_WGS</strain>
        <tissue evidence="7">Digestive gland</tissue>
    </source>
</reference>
<dbReference type="PROSITE" id="PS50950">
    <property type="entry name" value="ZF_THAP"/>
    <property type="match status" value="1"/>
</dbReference>
<evidence type="ECO:0000256" key="2">
    <source>
        <dbReference type="ARBA" id="ARBA00022771"/>
    </source>
</evidence>
<evidence type="ECO:0000313" key="7">
    <source>
        <dbReference type="EMBL" id="KAG0713376.1"/>
    </source>
</evidence>
<dbReference type="InterPro" id="IPR026521">
    <property type="entry name" value="THAP2"/>
</dbReference>
<evidence type="ECO:0000256" key="5">
    <source>
        <dbReference type="PROSITE-ProRule" id="PRU00309"/>
    </source>
</evidence>
<keyword evidence="8" id="KW-1185">Reference proteome</keyword>
<protein>
    <submittedName>
        <fullName evidence="7">THAP domain-containing protein 2</fullName>
    </submittedName>
</protein>
<dbReference type="InterPro" id="IPR038441">
    <property type="entry name" value="THAP_Znf_sf"/>
</dbReference>
<evidence type="ECO:0000256" key="3">
    <source>
        <dbReference type="ARBA" id="ARBA00022833"/>
    </source>
</evidence>
<keyword evidence="2 5" id="KW-0863">Zinc-finger</keyword>
<evidence type="ECO:0000259" key="6">
    <source>
        <dbReference type="PROSITE" id="PS50950"/>
    </source>
</evidence>
<dbReference type="PANTHER" id="PTHR47696:SF1">
    <property type="entry name" value="THAP DOMAIN-CONTAINING PROTEIN 2"/>
    <property type="match status" value="1"/>
</dbReference>
<feature type="domain" description="THAP-type" evidence="6">
    <location>
        <begin position="35"/>
        <end position="117"/>
    </location>
</feature>
<accession>A0A8J4XRI6</accession>
<dbReference type="Proteomes" id="UP000770661">
    <property type="component" value="Unassembled WGS sequence"/>
</dbReference>
<sequence>MTSQATPPDTVVGKTNSRAFPSPPIRHRIVLIISMPTSCVAVGCTNRQRKRLDVTFHRFPVASARRQKWLQAIKREGFSLVGHERICSEHFLTGKPNSDPAHVDFNPPKSSSNPTGMLLPHKIDLLLQAKEAAVCSSTTSTAAEGYGYPR</sequence>
<dbReference type="GO" id="GO:0003677">
    <property type="term" value="F:DNA binding"/>
    <property type="evidence" value="ECO:0007669"/>
    <property type="project" value="UniProtKB-UniRule"/>
</dbReference>
<name>A0A8J4XRI6_CHIOP</name>
<dbReference type="SMART" id="SM00980">
    <property type="entry name" value="THAP"/>
    <property type="match status" value="1"/>
</dbReference>
<dbReference type="InterPro" id="IPR006612">
    <property type="entry name" value="THAP_Znf"/>
</dbReference>
<gene>
    <name evidence="7" type="primary">THAP2_1</name>
    <name evidence="7" type="ORF">GWK47_016364</name>
</gene>
<dbReference type="PANTHER" id="PTHR47696">
    <property type="entry name" value="THAP DOMAIN-CONTAINING PROTEIN 2"/>
    <property type="match status" value="1"/>
</dbReference>
<dbReference type="Gene3D" id="6.20.210.20">
    <property type="entry name" value="THAP domain"/>
    <property type="match status" value="1"/>
</dbReference>
<dbReference type="GO" id="GO:0008270">
    <property type="term" value="F:zinc ion binding"/>
    <property type="evidence" value="ECO:0007669"/>
    <property type="project" value="UniProtKB-KW"/>
</dbReference>
<organism evidence="7 8">
    <name type="scientific">Chionoecetes opilio</name>
    <name type="common">Atlantic snow crab</name>
    <name type="synonym">Cancer opilio</name>
    <dbReference type="NCBI Taxonomy" id="41210"/>
    <lineage>
        <taxon>Eukaryota</taxon>
        <taxon>Metazoa</taxon>
        <taxon>Ecdysozoa</taxon>
        <taxon>Arthropoda</taxon>
        <taxon>Crustacea</taxon>
        <taxon>Multicrustacea</taxon>
        <taxon>Malacostraca</taxon>
        <taxon>Eumalacostraca</taxon>
        <taxon>Eucarida</taxon>
        <taxon>Decapoda</taxon>
        <taxon>Pleocyemata</taxon>
        <taxon>Brachyura</taxon>
        <taxon>Eubrachyura</taxon>
        <taxon>Majoidea</taxon>
        <taxon>Majidae</taxon>
        <taxon>Chionoecetes</taxon>
    </lineage>
</organism>